<evidence type="ECO:0000256" key="1">
    <source>
        <dbReference type="SAM" id="SignalP"/>
    </source>
</evidence>
<evidence type="ECO:0000313" key="3">
    <source>
        <dbReference type="Proteomes" id="UP001066276"/>
    </source>
</evidence>
<evidence type="ECO:0000313" key="2">
    <source>
        <dbReference type="EMBL" id="KAJ1217526.1"/>
    </source>
</evidence>
<name>A0AAV7WXD4_PLEWA</name>
<dbReference type="AlphaFoldDB" id="A0AAV7WXD4"/>
<keyword evidence="1" id="KW-0732">Signal</keyword>
<reference evidence="2" key="1">
    <citation type="journal article" date="2022" name="bioRxiv">
        <title>Sequencing and chromosome-scale assembly of the giantPleurodeles waltlgenome.</title>
        <authorList>
            <person name="Brown T."/>
            <person name="Elewa A."/>
            <person name="Iarovenko S."/>
            <person name="Subramanian E."/>
            <person name="Araus A.J."/>
            <person name="Petzold A."/>
            <person name="Susuki M."/>
            <person name="Suzuki K.-i.T."/>
            <person name="Hayashi T."/>
            <person name="Toyoda A."/>
            <person name="Oliveira C."/>
            <person name="Osipova E."/>
            <person name="Leigh N.D."/>
            <person name="Simon A."/>
            <person name="Yun M.H."/>
        </authorList>
    </citation>
    <scope>NUCLEOTIDE SEQUENCE</scope>
    <source>
        <strain evidence="2">20211129_DDA</strain>
        <tissue evidence="2">Liver</tissue>
    </source>
</reference>
<proteinExistence type="predicted"/>
<feature type="chain" id="PRO_5043922295" evidence="1">
    <location>
        <begin position="23"/>
        <end position="181"/>
    </location>
</feature>
<feature type="signal peptide" evidence="1">
    <location>
        <begin position="1"/>
        <end position="22"/>
    </location>
</feature>
<keyword evidence="3" id="KW-1185">Reference proteome</keyword>
<accession>A0AAV7WXD4</accession>
<sequence>MLEETFLFISSYLLAVGWVSDGGEERDCQEDTPDELPLSVTNVIPDNTQPPVSRLQAMDVKPEINMEQGQATTSETAGNPVCILRYNRKWEELPSIMVSEKPFKEEAGAPGIMAVQETNPGGENPEPNVLHPNQPNARRSWDPFNSQETAGRTLHPTMLAYTGTGSYLIPSAKTGGSRIGV</sequence>
<comment type="caution">
    <text evidence="2">The sequence shown here is derived from an EMBL/GenBank/DDBJ whole genome shotgun (WGS) entry which is preliminary data.</text>
</comment>
<dbReference type="EMBL" id="JANPWB010000001">
    <property type="protein sequence ID" value="KAJ1217526.1"/>
    <property type="molecule type" value="Genomic_DNA"/>
</dbReference>
<organism evidence="2 3">
    <name type="scientific">Pleurodeles waltl</name>
    <name type="common">Iberian ribbed newt</name>
    <dbReference type="NCBI Taxonomy" id="8319"/>
    <lineage>
        <taxon>Eukaryota</taxon>
        <taxon>Metazoa</taxon>
        <taxon>Chordata</taxon>
        <taxon>Craniata</taxon>
        <taxon>Vertebrata</taxon>
        <taxon>Euteleostomi</taxon>
        <taxon>Amphibia</taxon>
        <taxon>Batrachia</taxon>
        <taxon>Caudata</taxon>
        <taxon>Salamandroidea</taxon>
        <taxon>Salamandridae</taxon>
        <taxon>Pleurodelinae</taxon>
        <taxon>Pleurodeles</taxon>
    </lineage>
</organism>
<protein>
    <submittedName>
        <fullName evidence="2">Uncharacterized protein</fullName>
    </submittedName>
</protein>
<dbReference type="Proteomes" id="UP001066276">
    <property type="component" value="Chromosome 1_1"/>
</dbReference>
<gene>
    <name evidence="2" type="ORF">NDU88_005120</name>
</gene>